<organism evidence="1 2">
    <name type="scientific">Salinimonas marina</name>
    <dbReference type="NCBI Taxonomy" id="2785918"/>
    <lineage>
        <taxon>Bacteria</taxon>
        <taxon>Pseudomonadati</taxon>
        <taxon>Pseudomonadota</taxon>
        <taxon>Gammaproteobacteria</taxon>
        <taxon>Alteromonadales</taxon>
        <taxon>Alteromonadaceae</taxon>
        <taxon>Alteromonas/Salinimonas group</taxon>
        <taxon>Salinimonas</taxon>
    </lineage>
</organism>
<evidence type="ECO:0008006" key="3">
    <source>
        <dbReference type="Google" id="ProtNLM"/>
    </source>
</evidence>
<evidence type="ECO:0000313" key="1">
    <source>
        <dbReference type="EMBL" id="QPG06565.1"/>
    </source>
</evidence>
<gene>
    <name evidence="1" type="ORF">IT774_05170</name>
</gene>
<accession>A0A7S9E038</accession>
<dbReference type="AlphaFoldDB" id="A0A7S9E038"/>
<proteinExistence type="predicted"/>
<dbReference type="RefSeq" id="WP_195811641.1">
    <property type="nucleotide sequence ID" value="NZ_CP064795.1"/>
</dbReference>
<reference evidence="1 2" key="1">
    <citation type="submission" date="2020-11" db="EMBL/GenBank/DDBJ databases">
        <title>Complete genome sequence for Salinimonas sp. strain G2-b.</title>
        <authorList>
            <person name="Park S.-J."/>
        </authorList>
    </citation>
    <scope>NUCLEOTIDE SEQUENCE [LARGE SCALE GENOMIC DNA]</scope>
    <source>
        <strain evidence="1 2">G2-b</strain>
    </source>
</reference>
<sequence>MRFSDTTLTTMLTNTDPKRLIYLLRLAFPSGPIRIHSGIGEKTYNGETYLGVGSLGSISTLSEDGSTSAKRLSLGIQVDDYAAFAAAMNDNPIGYEGELFLASLDENRRISATALLFAGDIADYNLKKGKPNFISVALSDWFETWGRPAFAAKYTDASQQALHPGDEIFSQVDQLAQGIDDSISGRYIGNARIGGAGRSGGGNMMLRR</sequence>
<keyword evidence="2" id="KW-1185">Reference proteome</keyword>
<dbReference type="KEGG" id="smaa:IT774_05170"/>
<protein>
    <recommendedName>
        <fullName evidence="3">DUF2163 domain-containing protein</fullName>
    </recommendedName>
</protein>
<evidence type="ECO:0000313" key="2">
    <source>
        <dbReference type="Proteomes" id="UP000595095"/>
    </source>
</evidence>
<dbReference type="EMBL" id="CP064795">
    <property type="protein sequence ID" value="QPG06565.1"/>
    <property type="molecule type" value="Genomic_DNA"/>
</dbReference>
<name>A0A7S9E038_9ALTE</name>
<dbReference type="Proteomes" id="UP000595095">
    <property type="component" value="Chromosome"/>
</dbReference>